<dbReference type="GO" id="GO:0006281">
    <property type="term" value="P:DNA repair"/>
    <property type="evidence" value="ECO:0007669"/>
    <property type="project" value="UniProtKB-KW"/>
</dbReference>
<sequence length="535" mass="61392">MIHGPCGELNRNSPCMRDGVCSKGFPKPFQPETKENVNGYPLYRRRDDGNFIVIKGHAIDNRWVVPYNPYLSKKYNAHINVEVCSSIKSVKYLFKYVYKGHDAAKVVLEESGDRTLMWDEIKCFLNARYVSAPEAVWRLFEKRMHSKSHAIIRLPVHLENLQPVYFAESEERNALQRAAEKNTMLTGWFELNRTVPEANRYLYAEVPKHFTWRNHAWNTRVRLGDYIISRMYSVSPKDVERFHLRLLLCHVKGAKSFADLRTYEGVEYSTFKEACRARHLLQDDQEWRNSLAEASSFQMPAQLRQLFCVICVFCNPAEPVDLWNEFKESLSEDFARTHSLEDSFSLALRSIEEQLQVHSVSLSSLGLPQPTSNDAVSLDFPQFDVQYEKEQAEVLNRMLNPEQKFVYESVLESVRDENPDTPKTFCVNAFAGAGKTFLFKTILHAVRGMGDVAVPVAWTGIAAVLLTGGRTVHSTFKLPVPPLENSSCRVRQDSAEGRYLKAAKLFIWDECTMTPHHALEAVDRLLRDLTGRDVP</sequence>
<dbReference type="OMA" id="SATEAYW"/>
<dbReference type="PANTHER" id="PTHR10492">
    <property type="match status" value="1"/>
</dbReference>
<comment type="cofactor">
    <cofactor evidence="1">
        <name>Mg(2+)</name>
        <dbReference type="ChEBI" id="CHEBI:18420"/>
    </cofactor>
</comment>
<comment type="similarity">
    <text evidence="1">Belongs to the helicase family.</text>
</comment>
<keyword evidence="1" id="KW-0233">DNA recombination</keyword>
<feature type="non-terminal residue" evidence="3">
    <location>
        <position position="535"/>
    </location>
</feature>
<dbReference type="AlphaFoldDB" id="A0A087UZD9"/>
<dbReference type="STRING" id="407821.A0A087UZD9"/>
<dbReference type="OrthoDB" id="7789720at2759"/>
<dbReference type="Pfam" id="PF05970">
    <property type="entry name" value="PIF1"/>
    <property type="match status" value="1"/>
</dbReference>
<dbReference type="InterPro" id="IPR010285">
    <property type="entry name" value="DNA_helicase_pif1-like_DEAD"/>
</dbReference>
<dbReference type="GO" id="GO:0000723">
    <property type="term" value="P:telomere maintenance"/>
    <property type="evidence" value="ECO:0007669"/>
    <property type="project" value="InterPro"/>
</dbReference>
<accession>A0A087UZD9</accession>
<dbReference type="InterPro" id="IPR027417">
    <property type="entry name" value="P-loop_NTPase"/>
</dbReference>
<dbReference type="EMBL" id="KK122437">
    <property type="protein sequence ID" value="KFM82728.1"/>
    <property type="molecule type" value="Genomic_DNA"/>
</dbReference>
<proteinExistence type="inferred from homology"/>
<dbReference type="GO" id="GO:0016887">
    <property type="term" value="F:ATP hydrolysis activity"/>
    <property type="evidence" value="ECO:0007669"/>
    <property type="project" value="RHEA"/>
</dbReference>
<organism evidence="3 4">
    <name type="scientific">Stegodyphus mimosarum</name>
    <name type="common">African social velvet spider</name>
    <dbReference type="NCBI Taxonomy" id="407821"/>
    <lineage>
        <taxon>Eukaryota</taxon>
        <taxon>Metazoa</taxon>
        <taxon>Ecdysozoa</taxon>
        <taxon>Arthropoda</taxon>
        <taxon>Chelicerata</taxon>
        <taxon>Arachnida</taxon>
        <taxon>Araneae</taxon>
        <taxon>Araneomorphae</taxon>
        <taxon>Entelegynae</taxon>
        <taxon>Eresoidea</taxon>
        <taxon>Eresidae</taxon>
        <taxon>Stegodyphus</taxon>
    </lineage>
</organism>
<dbReference type="SUPFAM" id="SSF52540">
    <property type="entry name" value="P-loop containing nucleoside triphosphate hydrolases"/>
    <property type="match status" value="1"/>
</dbReference>
<feature type="domain" description="DNA helicase Pif1-like DEAD-box helicase" evidence="2">
    <location>
        <begin position="398"/>
        <end position="530"/>
    </location>
</feature>
<reference evidence="3 4" key="1">
    <citation type="submission" date="2013-11" db="EMBL/GenBank/DDBJ databases">
        <title>Genome sequencing of Stegodyphus mimosarum.</title>
        <authorList>
            <person name="Bechsgaard J."/>
        </authorList>
    </citation>
    <scope>NUCLEOTIDE SEQUENCE [LARGE SCALE GENOMIC DNA]</scope>
</reference>
<keyword evidence="1" id="KW-0227">DNA damage</keyword>
<protein>
    <recommendedName>
        <fullName evidence="1">ATP-dependent DNA helicase</fullName>
        <ecNumber evidence="1">5.6.2.3</ecNumber>
    </recommendedName>
</protein>
<keyword evidence="4" id="KW-1185">Reference proteome</keyword>
<dbReference type="GO" id="GO:0006310">
    <property type="term" value="P:DNA recombination"/>
    <property type="evidence" value="ECO:0007669"/>
    <property type="project" value="UniProtKB-KW"/>
</dbReference>
<dbReference type="Gene3D" id="3.40.50.300">
    <property type="entry name" value="P-loop containing nucleotide triphosphate hydrolases"/>
    <property type="match status" value="1"/>
</dbReference>
<keyword evidence="1" id="KW-0347">Helicase</keyword>
<evidence type="ECO:0000313" key="4">
    <source>
        <dbReference type="Proteomes" id="UP000054359"/>
    </source>
</evidence>
<evidence type="ECO:0000259" key="2">
    <source>
        <dbReference type="Pfam" id="PF05970"/>
    </source>
</evidence>
<name>A0A087UZD9_STEMI</name>
<evidence type="ECO:0000256" key="1">
    <source>
        <dbReference type="RuleBase" id="RU363044"/>
    </source>
</evidence>
<dbReference type="GO" id="GO:0005524">
    <property type="term" value="F:ATP binding"/>
    <property type="evidence" value="ECO:0007669"/>
    <property type="project" value="UniProtKB-KW"/>
</dbReference>
<dbReference type="GO" id="GO:0043139">
    <property type="term" value="F:5'-3' DNA helicase activity"/>
    <property type="evidence" value="ECO:0007669"/>
    <property type="project" value="UniProtKB-EC"/>
</dbReference>
<keyword evidence="1" id="KW-0547">Nucleotide-binding</keyword>
<dbReference type="Proteomes" id="UP000054359">
    <property type="component" value="Unassembled WGS sequence"/>
</dbReference>
<dbReference type="EC" id="5.6.2.3" evidence="1"/>
<comment type="catalytic activity">
    <reaction evidence="1">
        <text>ATP + H2O = ADP + phosphate + H(+)</text>
        <dbReference type="Rhea" id="RHEA:13065"/>
        <dbReference type="ChEBI" id="CHEBI:15377"/>
        <dbReference type="ChEBI" id="CHEBI:15378"/>
        <dbReference type="ChEBI" id="CHEBI:30616"/>
        <dbReference type="ChEBI" id="CHEBI:43474"/>
        <dbReference type="ChEBI" id="CHEBI:456216"/>
        <dbReference type="EC" id="5.6.2.3"/>
    </reaction>
</comment>
<keyword evidence="1" id="KW-0234">DNA repair</keyword>
<dbReference type="PANTHER" id="PTHR10492:SF57">
    <property type="entry name" value="ATP-DEPENDENT DNA HELICASE"/>
    <property type="match status" value="1"/>
</dbReference>
<evidence type="ECO:0000313" key="3">
    <source>
        <dbReference type="EMBL" id="KFM82728.1"/>
    </source>
</evidence>
<keyword evidence="1" id="KW-0378">Hydrolase</keyword>
<gene>
    <name evidence="3" type="ORF">X975_20987</name>
</gene>
<keyword evidence="1" id="KW-0067">ATP-binding</keyword>